<dbReference type="AlphaFoldDB" id="A0A1H9CHI9"/>
<dbReference type="GO" id="GO:0030170">
    <property type="term" value="F:pyridoxal phosphate binding"/>
    <property type="evidence" value="ECO:0007669"/>
    <property type="project" value="InterPro"/>
</dbReference>
<dbReference type="GO" id="GO:0008483">
    <property type="term" value="F:transaminase activity"/>
    <property type="evidence" value="ECO:0007669"/>
    <property type="project" value="UniProtKB-KW"/>
</dbReference>
<dbReference type="CDD" id="cd00609">
    <property type="entry name" value="AAT_like"/>
    <property type="match status" value="1"/>
</dbReference>
<dbReference type="InterPro" id="IPR004839">
    <property type="entry name" value="Aminotransferase_I/II_large"/>
</dbReference>
<dbReference type="InterPro" id="IPR015421">
    <property type="entry name" value="PyrdxlP-dep_Trfase_major"/>
</dbReference>
<comment type="similarity">
    <text evidence="3">Belongs to the class-I pyridoxal-phosphate-dependent aminotransferase family.</text>
</comment>
<gene>
    <name evidence="5" type="ORF">SAMN04488558_10436</name>
</gene>
<accession>A0A1H9CHI9</accession>
<keyword evidence="3" id="KW-0032">Aminotransferase</keyword>
<dbReference type="RefSeq" id="WP_092571146.1">
    <property type="nucleotide sequence ID" value="NZ_FOEN01000004.1"/>
</dbReference>
<dbReference type="SUPFAM" id="SSF53383">
    <property type="entry name" value="PLP-dependent transferases"/>
    <property type="match status" value="1"/>
</dbReference>
<evidence type="ECO:0000259" key="4">
    <source>
        <dbReference type="Pfam" id="PF00155"/>
    </source>
</evidence>
<evidence type="ECO:0000256" key="1">
    <source>
        <dbReference type="ARBA" id="ARBA00001933"/>
    </source>
</evidence>
<dbReference type="PANTHER" id="PTHR42885:SF1">
    <property type="entry name" value="THREONINE-PHOSPHATE DECARBOXYLASE"/>
    <property type="match status" value="1"/>
</dbReference>
<dbReference type="STRING" id="89093.SAMN04488558_10436"/>
<feature type="domain" description="Aminotransferase class I/classII large" evidence="4">
    <location>
        <begin position="21"/>
        <end position="359"/>
    </location>
</feature>
<evidence type="ECO:0000313" key="5">
    <source>
        <dbReference type="EMBL" id="SEQ00614.1"/>
    </source>
</evidence>
<keyword evidence="3" id="KW-0808">Transferase</keyword>
<dbReference type="Gene3D" id="3.90.1150.10">
    <property type="entry name" value="Aspartate Aminotransferase, domain 1"/>
    <property type="match status" value="1"/>
</dbReference>
<dbReference type="InterPro" id="IPR015422">
    <property type="entry name" value="PyrdxlP-dep_Trfase_small"/>
</dbReference>
<dbReference type="PANTHER" id="PTHR42885">
    <property type="entry name" value="HISTIDINOL-PHOSPHATE AMINOTRANSFERASE-RELATED"/>
    <property type="match status" value="1"/>
</dbReference>
<dbReference type="Proteomes" id="UP000198833">
    <property type="component" value="Unassembled WGS sequence"/>
</dbReference>
<organism evidence="5 6">
    <name type="scientific">Ignavigranum ruoffiae</name>
    <dbReference type="NCBI Taxonomy" id="89093"/>
    <lineage>
        <taxon>Bacteria</taxon>
        <taxon>Bacillati</taxon>
        <taxon>Bacillota</taxon>
        <taxon>Bacilli</taxon>
        <taxon>Lactobacillales</taxon>
        <taxon>Aerococcaceae</taxon>
        <taxon>Ignavigranum</taxon>
    </lineage>
</organism>
<reference evidence="5 6" key="1">
    <citation type="submission" date="2016-10" db="EMBL/GenBank/DDBJ databases">
        <authorList>
            <person name="de Groot N.N."/>
        </authorList>
    </citation>
    <scope>NUCLEOTIDE SEQUENCE [LARGE SCALE GENOMIC DNA]</scope>
    <source>
        <strain evidence="5 6">DSM 15695</strain>
    </source>
</reference>
<evidence type="ECO:0000256" key="3">
    <source>
        <dbReference type="RuleBase" id="RU000481"/>
    </source>
</evidence>
<dbReference type="EC" id="2.6.1.-" evidence="3"/>
<protein>
    <recommendedName>
        <fullName evidence="3">Aminotransferase</fullName>
        <ecNumber evidence="3">2.6.1.-</ecNumber>
    </recommendedName>
</protein>
<dbReference type="InterPro" id="IPR004838">
    <property type="entry name" value="NHTrfase_class1_PyrdxlP-BS"/>
</dbReference>
<dbReference type="Pfam" id="PF00155">
    <property type="entry name" value="Aminotran_1_2"/>
    <property type="match status" value="1"/>
</dbReference>
<evidence type="ECO:0000313" key="6">
    <source>
        <dbReference type="Proteomes" id="UP000198833"/>
    </source>
</evidence>
<name>A0A1H9CHI9_9LACT</name>
<keyword evidence="2" id="KW-0663">Pyridoxal phosphate</keyword>
<keyword evidence="6" id="KW-1185">Reference proteome</keyword>
<dbReference type="EMBL" id="FOEN01000004">
    <property type="protein sequence ID" value="SEQ00614.1"/>
    <property type="molecule type" value="Genomic_DNA"/>
</dbReference>
<dbReference type="PROSITE" id="PS00105">
    <property type="entry name" value="AA_TRANSFER_CLASS_1"/>
    <property type="match status" value="1"/>
</dbReference>
<sequence>MQTHGGNTSLLLEELGLNICEVIDFSANINPLGMPNQFKQTIINHIDDLERYPDYTYRELKKAIANKYLINPELLSVTNGAEEAIRVIMDILPKNIIIISPTFSEYELCANARHKRITHYVLKPQKDFELEVSSFKAFVKNFCASKRDPNNYQAAVFLCNPNNPTGNLLSTKKIEEILQFLKQKNILLILDESFMDFVPDSVSHSMLGRQKAYPNLIVIKSFTKFYAIPGLRLGMISLPSKSMNLKLEDLLGSWNINSMADLCGQRLNDLQEYEIKTLKYYLKEKTRLNEVLSKEERIRVYPANANFILFKTDIENLLMKFLHKNIVIRSCKNYLGLNSQYYRIAIRTKKENDIFIKKLKEILAEELADEVLC</sequence>
<comment type="cofactor">
    <cofactor evidence="1 3">
        <name>pyridoxal 5'-phosphate</name>
        <dbReference type="ChEBI" id="CHEBI:597326"/>
    </cofactor>
</comment>
<proteinExistence type="inferred from homology"/>
<dbReference type="OrthoDB" id="9802328at2"/>
<evidence type="ECO:0000256" key="2">
    <source>
        <dbReference type="ARBA" id="ARBA00022898"/>
    </source>
</evidence>
<dbReference type="Gene3D" id="3.40.640.10">
    <property type="entry name" value="Type I PLP-dependent aspartate aminotransferase-like (Major domain)"/>
    <property type="match status" value="1"/>
</dbReference>
<dbReference type="InterPro" id="IPR015424">
    <property type="entry name" value="PyrdxlP-dep_Trfase"/>
</dbReference>